<dbReference type="OrthoDB" id="10251412at2759"/>
<evidence type="ECO:0008006" key="19">
    <source>
        <dbReference type="Google" id="ProtNLM"/>
    </source>
</evidence>
<dbReference type="InterPro" id="IPR057495">
    <property type="entry name" value="AAA_lid_BCS1"/>
</dbReference>
<evidence type="ECO:0000259" key="16">
    <source>
        <dbReference type="SMART" id="SM01024"/>
    </source>
</evidence>
<dbReference type="GO" id="GO:0005524">
    <property type="term" value="F:ATP binding"/>
    <property type="evidence" value="ECO:0007669"/>
    <property type="project" value="UniProtKB-KW"/>
</dbReference>
<evidence type="ECO:0000313" key="17">
    <source>
        <dbReference type="EMBL" id="RAO67442.1"/>
    </source>
</evidence>
<evidence type="ECO:0000256" key="12">
    <source>
        <dbReference type="RuleBase" id="RU003651"/>
    </source>
</evidence>
<protein>
    <recommendedName>
        <fullName evidence="19">AAA+ ATPase domain-containing protein</fullName>
    </recommendedName>
</protein>
<evidence type="ECO:0000256" key="3">
    <source>
        <dbReference type="ARBA" id="ARBA00022692"/>
    </source>
</evidence>
<dbReference type="InterPro" id="IPR050747">
    <property type="entry name" value="Mitochondrial_chaperone_BCS1"/>
</dbReference>
<dbReference type="GO" id="GO:0005743">
    <property type="term" value="C:mitochondrial inner membrane"/>
    <property type="evidence" value="ECO:0007669"/>
    <property type="project" value="UniProtKB-SubCell"/>
</dbReference>
<name>A0A364KV59_TALAM</name>
<feature type="region of interest" description="Disordered" evidence="13">
    <location>
        <begin position="499"/>
        <end position="526"/>
    </location>
</feature>
<dbReference type="SMART" id="SM01024">
    <property type="entry name" value="BCS1_N"/>
    <property type="match status" value="1"/>
</dbReference>
<evidence type="ECO:0000313" key="18">
    <source>
        <dbReference type="Proteomes" id="UP000249363"/>
    </source>
</evidence>
<evidence type="ECO:0000256" key="9">
    <source>
        <dbReference type="ARBA" id="ARBA00023128"/>
    </source>
</evidence>
<organism evidence="17 18">
    <name type="scientific">Talaromyces amestolkiae</name>
    <dbReference type="NCBI Taxonomy" id="1196081"/>
    <lineage>
        <taxon>Eukaryota</taxon>
        <taxon>Fungi</taxon>
        <taxon>Dikarya</taxon>
        <taxon>Ascomycota</taxon>
        <taxon>Pezizomycotina</taxon>
        <taxon>Eurotiomycetes</taxon>
        <taxon>Eurotiomycetidae</taxon>
        <taxon>Eurotiales</taxon>
        <taxon>Trichocomaceae</taxon>
        <taxon>Talaromyces</taxon>
        <taxon>Talaromyces sect. Talaromyces</taxon>
    </lineage>
</organism>
<dbReference type="GO" id="GO:0016887">
    <property type="term" value="F:ATP hydrolysis activity"/>
    <property type="evidence" value="ECO:0007669"/>
    <property type="project" value="InterPro"/>
</dbReference>
<evidence type="ECO:0000259" key="15">
    <source>
        <dbReference type="SMART" id="SM00382"/>
    </source>
</evidence>
<dbReference type="Gene3D" id="3.40.50.300">
    <property type="entry name" value="P-loop containing nucleotide triphosphate hydrolases"/>
    <property type="match status" value="1"/>
</dbReference>
<evidence type="ECO:0000256" key="1">
    <source>
        <dbReference type="ARBA" id="ARBA00004434"/>
    </source>
</evidence>
<evidence type="ECO:0000256" key="11">
    <source>
        <dbReference type="ARBA" id="ARBA00048778"/>
    </source>
</evidence>
<keyword evidence="6" id="KW-0378">Hydrolase</keyword>
<dbReference type="InterPro" id="IPR003960">
    <property type="entry name" value="ATPase_AAA_CS"/>
</dbReference>
<reference evidence="17 18" key="1">
    <citation type="journal article" date="2017" name="Biotechnol. Biofuels">
        <title>Differential beta-glucosidase expression as a function of carbon source availability in Talaromyces amestolkiae: a genomic and proteomic approach.</title>
        <authorList>
            <person name="de Eugenio L.I."/>
            <person name="Mendez-Liter J.A."/>
            <person name="Nieto-Dominguez M."/>
            <person name="Alonso L."/>
            <person name="Gil-Munoz J."/>
            <person name="Barriuso J."/>
            <person name="Prieto A."/>
            <person name="Martinez M.J."/>
        </authorList>
    </citation>
    <scope>NUCLEOTIDE SEQUENCE [LARGE SCALE GENOMIC DNA]</scope>
    <source>
        <strain evidence="17 18">CIB</strain>
    </source>
</reference>
<feature type="compositionally biased region" description="Basic and acidic residues" evidence="13">
    <location>
        <begin position="372"/>
        <end position="390"/>
    </location>
</feature>
<evidence type="ECO:0000256" key="5">
    <source>
        <dbReference type="ARBA" id="ARBA00022792"/>
    </source>
</evidence>
<feature type="domain" description="AAA+ ATPase" evidence="15">
    <location>
        <begin position="302"/>
        <end position="473"/>
    </location>
</feature>
<dbReference type="AlphaFoldDB" id="A0A364KV59"/>
<dbReference type="Pfam" id="PF00004">
    <property type="entry name" value="AAA"/>
    <property type="match status" value="2"/>
</dbReference>
<gene>
    <name evidence="17" type="ORF">BHQ10_003454</name>
</gene>
<evidence type="ECO:0000256" key="7">
    <source>
        <dbReference type="ARBA" id="ARBA00022840"/>
    </source>
</evidence>
<dbReference type="PANTHER" id="PTHR23070">
    <property type="entry name" value="BCS1 AAA-TYPE ATPASE"/>
    <property type="match status" value="1"/>
</dbReference>
<dbReference type="GeneID" id="63792670"/>
<dbReference type="InterPro" id="IPR014851">
    <property type="entry name" value="BCS1_N"/>
</dbReference>
<keyword evidence="18" id="KW-1185">Reference proteome</keyword>
<evidence type="ECO:0000256" key="4">
    <source>
        <dbReference type="ARBA" id="ARBA00022741"/>
    </source>
</evidence>
<feature type="transmembrane region" description="Helical" evidence="14">
    <location>
        <begin position="20"/>
        <end position="41"/>
    </location>
</feature>
<feature type="region of interest" description="Disordered" evidence="13">
    <location>
        <begin position="123"/>
        <end position="147"/>
    </location>
</feature>
<dbReference type="SUPFAM" id="SSF52540">
    <property type="entry name" value="P-loop containing nucleoside triphosphate hydrolases"/>
    <property type="match status" value="1"/>
</dbReference>
<feature type="compositionally biased region" description="Polar residues" evidence="13">
    <location>
        <begin position="391"/>
        <end position="421"/>
    </location>
</feature>
<dbReference type="SMART" id="SM00382">
    <property type="entry name" value="AAA"/>
    <property type="match status" value="1"/>
</dbReference>
<feature type="compositionally biased region" description="Low complexity" evidence="13">
    <location>
        <begin position="511"/>
        <end position="526"/>
    </location>
</feature>
<keyword evidence="10 14" id="KW-0472">Membrane</keyword>
<dbReference type="STRING" id="1196081.A0A364KV59"/>
<feature type="domain" description="BCS1 N-terminal" evidence="16">
    <location>
        <begin position="56"/>
        <end position="269"/>
    </location>
</feature>
<comment type="similarity">
    <text evidence="2">Belongs to the AAA ATPase family. BCS1 subfamily.</text>
</comment>
<keyword evidence="4 12" id="KW-0547">Nucleotide-binding</keyword>
<dbReference type="InterPro" id="IPR003959">
    <property type="entry name" value="ATPase_AAA_core"/>
</dbReference>
<comment type="subcellular location">
    <subcellularLocation>
        <location evidence="1">Mitochondrion inner membrane</location>
        <topology evidence="1">Single-pass membrane protein</topology>
    </subcellularLocation>
</comment>
<feature type="region of interest" description="Disordered" evidence="13">
    <location>
        <begin position="371"/>
        <end position="421"/>
    </location>
</feature>
<proteinExistence type="inferred from homology"/>
<keyword evidence="5" id="KW-0999">Mitochondrion inner membrane</keyword>
<dbReference type="RefSeq" id="XP_040731958.1">
    <property type="nucleotide sequence ID" value="XM_040875712.1"/>
</dbReference>
<accession>A0A364KV59</accession>
<dbReference type="InterPro" id="IPR003593">
    <property type="entry name" value="AAA+_ATPase"/>
</dbReference>
<feature type="transmembrane region" description="Helical" evidence="14">
    <location>
        <begin position="48"/>
        <end position="69"/>
    </location>
</feature>
<dbReference type="InterPro" id="IPR027417">
    <property type="entry name" value="P-loop_NTPase"/>
</dbReference>
<keyword evidence="8 14" id="KW-1133">Transmembrane helix</keyword>
<feature type="compositionally biased region" description="Acidic residues" evidence="13">
    <location>
        <begin position="125"/>
        <end position="143"/>
    </location>
</feature>
<evidence type="ECO:0000256" key="2">
    <source>
        <dbReference type="ARBA" id="ARBA00007448"/>
    </source>
</evidence>
<keyword evidence="9" id="KW-0496">Mitochondrion</keyword>
<dbReference type="Pfam" id="PF25426">
    <property type="entry name" value="AAA_lid_BCS1"/>
    <property type="match status" value="1"/>
</dbReference>
<evidence type="ECO:0000256" key="8">
    <source>
        <dbReference type="ARBA" id="ARBA00022989"/>
    </source>
</evidence>
<evidence type="ECO:0000256" key="6">
    <source>
        <dbReference type="ARBA" id="ARBA00022801"/>
    </source>
</evidence>
<comment type="caution">
    <text evidence="17">The sequence shown here is derived from an EMBL/GenBank/DDBJ whole genome shotgun (WGS) entry which is preliminary data.</text>
</comment>
<dbReference type="Pfam" id="PF08740">
    <property type="entry name" value="BCS1_N"/>
    <property type="match status" value="1"/>
</dbReference>
<dbReference type="Proteomes" id="UP000249363">
    <property type="component" value="Unassembled WGS sequence"/>
</dbReference>
<dbReference type="EMBL" id="MIKG01000005">
    <property type="protein sequence ID" value="RAO67442.1"/>
    <property type="molecule type" value="Genomic_DNA"/>
</dbReference>
<evidence type="ECO:0000256" key="10">
    <source>
        <dbReference type="ARBA" id="ARBA00023136"/>
    </source>
</evidence>
<sequence>MASLLQPQNATTAQSSPSPLSTLPVLETFFPGFSIISIFFSKYLHLDISAYLSLVFLLATIVATVRLRLETIIENFQSYFTSTIEVRMDDEIFNYLMYWVSRQGFSRKTTRAVASTKTRANSYYSDDDMSGDDTDDEEDDEKDEKEFADASNDFDSYWSRRVNKDKIKPLRITPAEGIHWFRFRGYRIKLRREQLEKRNYGWGMPAEKLYVSCYGRNPEVLRQLLLEAQRMYVDRDGDKTIIYRAQRDSGADYDWTRCMARPPRPLSTVVLDDAQKHAFIADIKEYLHPRTRRWYSNRGIPYRRGYMFYGPPGTGKSSLCFAAAGAMHLKIYLISLNSKTLNEESLASLFQSLPRRCIVLLEDVDAAGVANKRGEKSTDSAADRTTKTAGDDNSNGSNDTAAQGDGSTETPKPDNDTTTNQGISLSALLNIIDGVASSEGRILVMTTNHIEKLDPALLRPGRVDLSIAFGYSDRDTVKNLFMAIYAPLDCEVPKSSSSSLVTQKMTPPTSPKHSPSPSTSSATKIPTISFDTHTKEEIAALAEKFADAIPAGEFTPAEIQGHLLLHKKNPMHAIEDADLWVQGIREKKRDRKER</sequence>
<keyword evidence="3 14" id="KW-0812">Transmembrane</keyword>
<evidence type="ECO:0000256" key="13">
    <source>
        <dbReference type="SAM" id="MobiDB-lite"/>
    </source>
</evidence>
<dbReference type="PROSITE" id="PS00674">
    <property type="entry name" value="AAA"/>
    <property type="match status" value="1"/>
</dbReference>
<comment type="catalytic activity">
    <reaction evidence="11">
        <text>ATP + H2O = ADP + phosphate + H(+)</text>
        <dbReference type="Rhea" id="RHEA:13065"/>
        <dbReference type="ChEBI" id="CHEBI:15377"/>
        <dbReference type="ChEBI" id="CHEBI:15378"/>
        <dbReference type="ChEBI" id="CHEBI:30616"/>
        <dbReference type="ChEBI" id="CHEBI:43474"/>
        <dbReference type="ChEBI" id="CHEBI:456216"/>
    </reaction>
    <physiologicalReaction direction="left-to-right" evidence="11">
        <dbReference type="Rhea" id="RHEA:13066"/>
    </physiologicalReaction>
</comment>
<evidence type="ECO:0000256" key="14">
    <source>
        <dbReference type="SAM" id="Phobius"/>
    </source>
</evidence>
<keyword evidence="7 12" id="KW-0067">ATP-binding</keyword>